<name>A0A5P1EVV4_ASPOF</name>
<proteinExistence type="predicted"/>
<evidence type="ECO:0000313" key="1">
    <source>
        <dbReference type="EMBL" id="ONK70218.1"/>
    </source>
</evidence>
<organism evidence="1 2">
    <name type="scientific">Asparagus officinalis</name>
    <name type="common">Garden asparagus</name>
    <dbReference type="NCBI Taxonomy" id="4686"/>
    <lineage>
        <taxon>Eukaryota</taxon>
        <taxon>Viridiplantae</taxon>
        <taxon>Streptophyta</taxon>
        <taxon>Embryophyta</taxon>
        <taxon>Tracheophyta</taxon>
        <taxon>Spermatophyta</taxon>
        <taxon>Magnoliopsida</taxon>
        <taxon>Liliopsida</taxon>
        <taxon>Asparagales</taxon>
        <taxon>Asparagaceae</taxon>
        <taxon>Asparagoideae</taxon>
        <taxon>Asparagus</taxon>
    </lineage>
</organism>
<sequence>MQITLIEVVDRTVILADTRRTIKLGNTLLDKMLMKVLMEFHRDVHCLVVVQLEMPLLVLDMMHLLGKVLLIMLNTSHDAARVAAGHDNSKGAPQGGPGDAAANIAALGAQVPAETLPER</sequence>
<reference evidence="2" key="1">
    <citation type="journal article" date="2017" name="Nat. Commun.">
        <title>The asparagus genome sheds light on the origin and evolution of a young Y chromosome.</title>
        <authorList>
            <person name="Harkess A."/>
            <person name="Zhou J."/>
            <person name="Xu C."/>
            <person name="Bowers J.E."/>
            <person name="Van der Hulst R."/>
            <person name="Ayyampalayam S."/>
            <person name="Mercati F."/>
            <person name="Riccardi P."/>
            <person name="McKain M.R."/>
            <person name="Kakrana A."/>
            <person name="Tang H."/>
            <person name="Ray J."/>
            <person name="Groenendijk J."/>
            <person name="Arikit S."/>
            <person name="Mathioni S.M."/>
            <person name="Nakano M."/>
            <person name="Shan H."/>
            <person name="Telgmann-Rauber A."/>
            <person name="Kanno A."/>
            <person name="Yue Z."/>
            <person name="Chen H."/>
            <person name="Li W."/>
            <person name="Chen Y."/>
            <person name="Xu X."/>
            <person name="Zhang Y."/>
            <person name="Luo S."/>
            <person name="Chen H."/>
            <person name="Gao J."/>
            <person name="Mao Z."/>
            <person name="Pires J.C."/>
            <person name="Luo M."/>
            <person name="Kudrna D."/>
            <person name="Wing R.A."/>
            <person name="Meyers B.C."/>
            <person name="Yi K."/>
            <person name="Kong H."/>
            <person name="Lavrijsen P."/>
            <person name="Sunseri F."/>
            <person name="Falavigna A."/>
            <person name="Ye Y."/>
            <person name="Leebens-Mack J.H."/>
            <person name="Chen G."/>
        </authorList>
    </citation>
    <scope>NUCLEOTIDE SEQUENCE [LARGE SCALE GENOMIC DNA]</scope>
    <source>
        <strain evidence="2">cv. DH0086</strain>
    </source>
</reference>
<dbReference type="Gramene" id="ONK70218">
    <property type="protein sequence ID" value="ONK70218"/>
    <property type="gene ID" value="A4U43_C05F31480"/>
</dbReference>
<keyword evidence="2" id="KW-1185">Reference proteome</keyword>
<accession>A0A5P1EVV4</accession>
<protein>
    <submittedName>
        <fullName evidence="1">Uncharacterized protein</fullName>
    </submittedName>
</protein>
<gene>
    <name evidence="1" type="ORF">A4U43_C05F31480</name>
</gene>
<dbReference type="EMBL" id="CM007385">
    <property type="protein sequence ID" value="ONK70218.1"/>
    <property type="molecule type" value="Genomic_DNA"/>
</dbReference>
<dbReference type="AlphaFoldDB" id="A0A5P1EVV4"/>
<evidence type="ECO:0000313" key="2">
    <source>
        <dbReference type="Proteomes" id="UP000243459"/>
    </source>
</evidence>
<dbReference type="Proteomes" id="UP000243459">
    <property type="component" value="Chromosome 5"/>
</dbReference>